<dbReference type="Gene3D" id="2.30.29.30">
    <property type="entry name" value="Pleckstrin-homology domain (PH domain)/Phosphotyrosine-binding domain (PTB)"/>
    <property type="match status" value="1"/>
</dbReference>
<evidence type="ECO:0000256" key="2">
    <source>
        <dbReference type="ARBA" id="ARBA00004245"/>
    </source>
</evidence>
<evidence type="ECO:0000256" key="6">
    <source>
        <dbReference type="ARBA" id="ARBA00023212"/>
    </source>
</evidence>
<evidence type="ECO:0000259" key="10">
    <source>
        <dbReference type="PROSITE" id="PS50229"/>
    </source>
</evidence>
<dbReference type="CDD" id="cd22074">
    <property type="entry name" value="WH2_N-WASP_r1"/>
    <property type="match status" value="1"/>
</dbReference>
<dbReference type="SUPFAM" id="SSF50729">
    <property type="entry name" value="PH domain-like"/>
    <property type="match status" value="1"/>
</dbReference>
<name>A0A672MHP3_SINGR</name>
<dbReference type="InterPro" id="IPR000095">
    <property type="entry name" value="CRIB_dom"/>
</dbReference>
<feature type="domain" description="WH2" evidence="11">
    <location>
        <begin position="314"/>
        <end position="331"/>
    </location>
</feature>
<evidence type="ECO:0000256" key="8">
    <source>
        <dbReference type="SAM" id="MobiDB-lite"/>
    </source>
</evidence>
<feature type="domain" description="WH2" evidence="11">
    <location>
        <begin position="342"/>
        <end position="359"/>
    </location>
</feature>
<evidence type="ECO:0000256" key="1">
    <source>
        <dbReference type="ARBA" id="ARBA00004123"/>
    </source>
</evidence>
<dbReference type="GO" id="GO:0005856">
    <property type="term" value="C:cytoskeleton"/>
    <property type="evidence" value="ECO:0007669"/>
    <property type="project" value="UniProtKB-SubCell"/>
</dbReference>
<evidence type="ECO:0000256" key="5">
    <source>
        <dbReference type="ARBA" id="ARBA00022737"/>
    </source>
</evidence>
<dbReference type="AlphaFoldDB" id="A0A672MHP3"/>
<gene>
    <name evidence="12" type="primary">LOC107598884</name>
</gene>
<feature type="compositionally biased region" description="Polar residues" evidence="8">
    <location>
        <begin position="355"/>
        <end position="365"/>
    </location>
</feature>
<dbReference type="InterPro" id="IPR036936">
    <property type="entry name" value="CRIB_dom_sf"/>
</dbReference>
<dbReference type="GO" id="GO:0003779">
    <property type="term" value="F:actin binding"/>
    <property type="evidence" value="ECO:0007669"/>
    <property type="project" value="InterPro"/>
</dbReference>
<reference evidence="12" key="1">
    <citation type="submission" date="2025-08" db="UniProtKB">
        <authorList>
            <consortium name="Ensembl"/>
        </authorList>
    </citation>
    <scope>IDENTIFICATION</scope>
</reference>
<accession>A0A672MHP3</accession>
<dbReference type="PROSITE" id="PS50229">
    <property type="entry name" value="WH1"/>
    <property type="match status" value="1"/>
</dbReference>
<feature type="domain" description="WH1" evidence="10">
    <location>
        <begin position="30"/>
        <end position="137"/>
    </location>
</feature>
<evidence type="ECO:0000259" key="9">
    <source>
        <dbReference type="PROSITE" id="PS50108"/>
    </source>
</evidence>
<evidence type="ECO:0000256" key="3">
    <source>
        <dbReference type="ARBA" id="ARBA00022490"/>
    </source>
</evidence>
<proteinExistence type="predicted"/>
<feature type="domain" description="CRIB" evidence="9">
    <location>
        <begin position="201"/>
        <end position="214"/>
    </location>
</feature>
<dbReference type="PROSITE" id="PS50108">
    <property type="entry name" value="CRIB"/>
    <property type="match status" value="1"/>
</dbReference>
<keyword evidence="7" id="KW-0539">Nucleus</keyword>
<dbReference type="GO" id="GO:0005634">
    <property type="term" value="C:nucleus"/>
    <property type="evidence" value="ECO:0007669"/>
    <property type="project" value="UniProtKB-SubCell"/>
</dbReference>
<keyword evidence="13" id="KW-1185">Reference proteome</keyword>
<feature type="region of interest" description="Disordered" evidence="8">
    <location>
        <begin position="271"/>
        <end position="413"/>
    </location>
</feature>
<dbReference type="InterPro" id="IPR000697">
    <property type="entry name" value="WH1/EVH1_dom"/>
</dbReference>
<evidence type="ECO:0000256" key="7">
    <source>
        <dbReference type="ARBA" id="ARBA00023242"/>
    </source>
</evidence>
<dbReference type="GO" id="GO:0007015">
    <property type="term" value="P:actin filament organization"/>
    <property type="evidence" value="ECO:0007669"/>
    <property type="project" value="InterPro"/>
</dbReference>
<protein>
    <submittedName>
        <fullName evidence="12">Neural Wiskott-Aldrich syndrome protein-like</fullName>
    </submittedName>
</protein>
<dbReference type="PANTHER" id="PTHR11202:SF36">
    <property type="entry name" value="ACTIN NUCLEATION-PROMOTING FACTOR WASL"/>
    <property type="match status" value="1"/>
</dbReference>
<reference evidence="12" key="2">
    <citation type="submission" date="2025-09" db="UniProtKB">
        <authorList>
            <consortium name="Ensembl"/>
        </authorList>
    </citation>
    <scope>IDENTIFICATION</scope>
</reference>
<evidence type="ECO:0000313" key="13">
    <source>
        <dbReference type="Proteomes" id="UP000472262"/>
    </source>
</evidence>
<dbReference type="Gene3D" id="3.90.810.10">
    <property type="entry name" value="CRIB domain"/>
    <property type="match status" value="2"/>
</dbReference>
<dbReference type="FunFam" id="3.90.810.10:FF:000017">
    <property type="entry name" value="Wiskott-Aldrich syndrome (eczema-thrombocytopenia) b"/>
    <property type="match status" value="1"/>
</dbReference>
<evidence type="ECO:0000313" key="12">
    <source>
        <dbReference type="Ensembl" id="ENSSGRP00000036409.1"/>
    </source>
</evidence>
<keyword evidence="5" id="KW-0677">Repeat</keyword>
<dbReference type="PANTHER" id="PTHR11202">
    <property type="entry name" value="SPROUTY-RELATED, EVH1 DOMAIN-CONTAINING PROTEIN FAMILY MEMBER"/>
    <property type="match status" value="1"/>
</dbReference>
<dbReference type="SUPFAM" id="SSF47912">
    <property type="entry name" value="Wiscott-Aldrich syndrome protein, WASP, C-terminal domain"/>
    <property type="match status" value="2"/>
</dbReference>
<dbReference type="Pfam" id="PF00786">
    <property type="entry name" value="PBD"/>
    <property type="match status" value="1"/>
</dbReference>
<dbReference type="Ensembl" id="ENSSGRT00000039076.1">
    <property type="protein sequence ID" value="ENSSGRP00000036409.1"/>
    <property type="gene ID" value="ENSSGRG00000020025.1"/>
</dbReference>
<evidence type="ECO:0000256" key="4">
    <source>
        <dbReference type="ARBA" id="ARBA00022553"/>
    </source>
</evidence>
<dbReference type="InterPro" id="IPR011026">
    <property type="entry name" value="WAS_C"/>
</dbReference>
<dbReference type="Pfam" id="PF00568">
    <property type="entry name" value="WH1"/>
    <property type="match status" value="1"/>
</dbReference>
<dbReference type="InterPro" id="IPR011993">
    <property type="entry name" value="PH-like_dom_sf"/>
</dbReference>
<dbReference type="SMART" id="SM00461">
    <property type="entry name" value="WH1"/>
    <property type="match status" value="1"/>
</dbReference>
<evidence type="ECO:0000259" key="11">
    <source>
        <dbReference type="PROSITE" id="PS51082"/>
    </source>
</evidence>
<dbReference type="CDD" id="cd22075">
    <property type="entry name" value="WH2_hN-WASP_r2_like"/>
    <property type="match status" value="1"/>
</dbReference>
<dbReference type="CDD" id="cd01205">
    <property type="entry name" value="EVH1_WASP-like"/>
    <property type="match status" value="1"/>
</dbReference>
<dbReference type="PROSITE" id="PS51082">
    <property type="entry name" value="WH2"/>
    <property type="match status" value="2"/>
</dbReference>
<dbReference type="InterPro" id="IPR003124">
    <property type="entry name" value="WH2_dom"/>
</dbReference>
<comment type="subcellular location">
    <subcellularLocation>
        <location evidence="2">Cytoplasm</location>
        <location evidence="2">Cytoskeleton</location>
    </subcellularLocation>
    <subcellularLocation>
        <location evidence="1">Nucleus</location>
    </subcellularLocation>
</comment>
<dbReference type="Pfam" id="PF02205">
    <property type="entry name" value="WH2"/>
    <property type="match status" value="2"/>
</dbReference>
<dbReference type="SMART" id="SM00246">
    <property type="entry name" value="WH2"/>
    <property type="match status" value="2"/>
</dbReference>
<feature type="compositionally biased region" description="Basic and acidic residues" evidence="8">
    <location>
        <begin position="321"/>
        <end position="335"/>
    </location>
</feature>
<keyword evidence="4" id="KW-0597">Phosphoprotein</keyword>
<feature type="compositionally biased region" description="Pro residues" evidence="8">
    <location>
        <begin position="274"/>
        <end position="314"/>
    </location>
</feature>
<keyword evidence="6" id="KW-0206">Cytoskeleton</keyword>
<organism evidence="12 13">
    <name type="scientific">Sinocyclocheilus grahami</name>
    <name type="common">Dianchi golden-line fish</name>
    <name type="synonym">Barbus grahami</name>
    <dbReference type="NCBI Taxonomy" id="75366"/>
    <lineage>
        <taxon>Eukaryota</taxon>
        <taxon>Metazoa</taxon>
        <taxon>Chordata</taxon>
        <taxon>Craniata</taxon>
        <taxon>Vertebrata</taxon>
        <taxon>Euteleostomi</taxon>
        <taxon>Actinopterygii</taxon>
        <taxon>Neopterygii</taxon>
        <taxon>Teleostei</taxon>
        <taxon>Ostariophysi</taxon>
        <taxon>Cypriniformes</taxon>
        <taxon>Cyprinidae</taxon>
        <taxon>Cyprininae</taxon>
        <taxon>Sinocyclocheilus</taxon>
    </lineage>
</organism>
<feature type="compositionally biased region" description="Acidic residues" evidence="8">
    <location>
        <begin position="394"/>
        <end position="413"/>
    </location>
</feature>
<sequence length="413" mass="45824">MSGHPPQRRVANVGSLLLTPQENECLFSYLGRKCITLCSAVVQVYGADRSSSWIKRCCGVACLVKDNPQRSYFIRVFDIKDGKTKFEQELYNNFTISSSRAYFITFAGNSCQMGLNFASEEEAKRFRSALNELLNRRQRKTEKRRDPPNGPALLMATVDIKNPEINNKLNVSHMNNMVHSGLNKKEKKVKGKRKKLTKADIGTPSNFQHIGHVGWDPNTGFDLNNLDPELKNLFDMCGISEAQLKDKETSKVIYDFIEKKGGVEAVKNELRRQAPPPPPSRGGPPPPPPPHTSGPPPPPPPVRGRGAPPPPPPSRSALLEQIREGAPLKKVEQNKRPASSTGRDALLDQIRQGIQLKTVSDNDSGPPTPAQSAGIVGALMEVMQKRSKAIHSSDEDEDDEDDEDFEDDDEWDD</sequence>
<keyword evidence="3" id="KW-0963">Cytoplasm</keyword>
<dbReference type="CDD" id="cd00132">
    <property type="entry name" value="CRIB"/>
    <property type="match status" value="1"/>
</dbReference>
<dbReference type="FunFam" id="2.30.29.30:FF:000130">
    <property type="entry name" value="neural Wiskott-Aldrich syndrome protein"/>
    <property type="match status" value="1"/>
</dbReference>
<dbReference type="InterPro" id="IPR033927">
    <property type="entry name" value="WASPfam_EVH1"/>
</dbReference>
<dbReference type="Proteomes" id="UP000472262">
    <property type="component" value="Unassembled WGS sequence"/>
</dbReference>
<dbReference type="FunFam" id="3.90.810.10:FF:000003">
    <property type="entry name" value="Neural Wiskott-Aldrich syndrome protein-like"/>
    <property type="match status" value="1"/>
</dbReference>
<dbReference type="SMART" id="SM00285">
    <property type="entry name" value="PBD"/>
    <property type="match status" value="1"/>
</dbReference>